<protein>
    <recommendedName>
        <fullName evidence="4">DUF2332 domain-containing protein</fullName>
    </recommendedName>
</protein>
<comment type="caution">
    <text evidence="2">The sequence shown here is derived from an EMBL/GenBank/DDBJ whole genome shotgun (WGS) entry which is preliminary data.</text>
</comment>
<organism evidence="2 3">
    <name type="scientific">Yoonia vestfoldensis SKA53</name>
    <dbReference type="NCBI Taxonomy" id="314232"/>
    <lineage>
        <taxon>Bacteria</taxon>
        <taxon>Pseudomonadati</taxon>
        <taxon>Pseudomonadota</taxon>
        <taxon>Alphaproteobacteria</taxon>
        <taxon>Rhodobacterales</taxon>
        <taxon>Paracoccaceae</taxon>
        <taxon>Yoonia</taxon>
    </lineage>
</organism>
<dbReference type="Proteomes" id="UP000004507">
    <property type="component" value="Unassembled WGS sequence"/>
</dbReference>
<feature type="chain" id="PRO_5002661398" description="DUF2332 domain-containing protein" evidence="1">
    <location>
        <begin position="25"/>
        <end position="347"/>
    </location>
</feature>
<evidence type="ECO:0008006" key="4">
    <source>
        <dbReference type="Google" id="ProtNLM"/>
    </source>
</evidence>
<reference evidence="2 3" key="1">
    <citation type="submission" date="2006-01" db="EMBL/GenBank/DDBJ databases">
        <authorList>
            <person name="Hagstrom A."/>
            <person name="Ferriera S."/>
            <person name="Johnson J."/>
            <person name="Kravitz S."/>
            <person name="Halpern A."/>
            <person name="Remington K."/>
            <person name="Beeson K."/>
            <person name="Tran B."/>
            <person name="Rogers Y.-H."/>
            <person name="Friedman R."/>
            <person name="Venter J.C."/>
        </authorList>
    </citation>
    <scope>NUCLEOTIDE SEQUENCE [LARGE SCALE GENOMIC DNA]</scope>
    <source>
        <strain evidence="2 3">SKA53</strain>
    </source>
</reference>
<dbReference type="EMBL" id="AAMS01000003">
    <property type="protein sequence ID" value="EAQ06977.1"/>
    <property type="molecule type" value="Genomic_DNA"/>
</dbReference>
<keyword evidence="1" id="KW-0732">Signal</keyword>
<dbReference type="HOGENOM" id="CLU_065141_1_0_5"/>
<keyword evidence="3" id="KW-1185">Reference proteome</keyword>
<dbReference type="InterPro" id="IPR011200">
    <property type="entry name" value="UCP012608"/>
</dbReference>
<accession>A3V3C0</accession>
<dbReference type="PIRSF" id="PIRSF012608">
    <property type="entry name" value="UCP012608"/>
    <property type="match status" value="1"/>
</dbReference>
<feature type="signal peptide" evidence="1">
    <location>
        <begin position="1"/>
        <end position="24"/>
    </location>
</feature>
<dbReference type="RefSeq" id="WP_007204207.1">
    <property type="nucleotide sequence ID" value="NZ_CH672414.1"/>
</dbReference>
<dbReference type="Pfam" id="PF10094">
    <property type="entry name" value="DUF2332"/>
    <property type="match status" value="1"/>
</dbReference>
<gene>
    <name evidence="2" type="ORF">SKA53_01236</name>
</gene>
<dbReference type="AlphaFoldDB" id="A3V3C0"/>
<dbReference type="STRING" id="314232.SKA53_01236"/>
<sequence length="347" mass="37390">MTAIRAAFTAQAAACASLGSPFMAQLMRLCATQDWPAGAVSTRIHDWTGDLGPSGQSVPLRLAGALHALHLQGHARLAPVYPPQASDDATLWAAVADVLVSEQAAILRWLDSPPQTNEVRRSAVLIALGHWLADRFALPLRCSELGASAGLNLQWDDYALALGRQVFGPATPALTLSPDWTGALPPNTRPQVTARSGVDLTPLDPHAPNDALRLRAYLWPDQPDRQMLTQAAITTARTIVAKGDAIDWLPGQLDHHAGQTHLIYTTIAWQYFPTAVQDRGAAMIRAAGQSARDDAPLAWFGMEPDGTGPGAALTLRLWPGDLTFALGRADFHGRWVQWTPVQIDKKD</sequence>
<dbReference type="eggNOG" id="COG4427">
    <property type="taxonomic scope" value="Bacteria"/>
</dbReference>
<evidence type="ECO:0000313" key="2">
    <source>
        <dbReference type="EMBL" id="EAQ06977.1"/>
    </source>
</evidence>
<evidence type="ECO:0000313" key="3">
    <source>
        <dbReference type="Proteomes" id="UP000004507"/>
    </source>
</evidence>
<proteinExistence type="predicted"/>
<name>A3V3C0_9RHOB</name>
<evidence type="ECO:0000256" key="1">
    <source>
        <dbReference type="SAM" id="SignalP"/>
    </source>
</evidence>